<dbReference type="SUPFAM" id="SSF51445">
    <property type="entry name" value="(Trans)glycosidases"/>
    <property type="match status" value="1"/>
</dbReference>
<evidence type="ECO:0000313" key="7">
    <source>
        <dbReference type="Proteomes" id="UP000007322"/>
    </source>
</evidence>
<dbReference type="Pfam" id="PF00150">
    <property type="entry name" value="Cellulase"/>
    <property type="match status" value="1"/>
</dbReference>
<reference evidence="6 7" key="1">
    <citation type="journal article" date="2011" name="Nat. Biotechnol.">
        <title>Comparative genomic analysis of the thermophilic biomass-degrading fungi Myceliophthora thermophila and Thielavia terrestris.</title>
        <authorList>
            <person name="Berka R.M."/>
            <person name="Grigoriev I.V."/>
            <person name="Otillar R."/>
            <person name="Salamov A."/>
            <person name="Grimwood J."/>
            <person name="Reid I."/>
            <person name="Ishmael N."/>
            <person name="John T."/>
            <person name="Darmond C."/>
            <person name="Moisan M.-C."/>
            <person name="Henrissat B."/>
            <person name="Coutinho P.M."/>
            <person name="Lombard V."/>
            <person name="Natvig D.O."/>
            <person name="Lindquist E."/>
            <person name="Schmutz J."/>
            <person name="Lucas S."/>
            <person name="Harris P."/>
            <person name="Powlowski J."/>
            <person name="Bellemare A."/>
            <person name="Taylor D."/>
            <person name="Butler G."/>
            <person name="de Vries R.P."/>
            <person name="Allijn I.E."/>
            <person name="van den Brink J."/>
            <person name="Ushinsky S."/>
            <person name="Storms R."/>
            <person name="Powell A.J."/>
            <person name="Paulsen I.T."/>
            <person name="Elbourne L.D.H."/>
            <person name="Baker S.E."/>
            <person name="Magnuson J."/>
            <person name="LaBoissiere S."/>
            <person name="Clutterbuck A.J."/>
            <person name="Martinez D."/>
            <person name="Wogulis M."/>
            <person name="de Leon A.L."/>
            <person name="Rey M.W."/>
            <person name="Tsang A."/>
        </authorList>
    </citation>
    <scope>NUCLEOTIDE SEQUENCE [LARGE SCALE GENOMIC DNA]</scope>
    <source>
        <strain evidence="7">ATCC 42464 / BCRC 31852 / DSM 1799</strain>
    </source>
</reference>
<dbReference type="GO" id="GO:0004553">
    <property type="term" value="F:hydrolase activity, hydrolyzing O-glycosyl compounds"/>
    <property type="evidence" value="ECO:0007669"/>
    <property type="project" value="InterPro"/>
</dbReference>
<dbReference type="GeneID" id="11505489"/>
<comment type="similarity">
    <text evidence="1 4">Belongs to the glycosyl hydrolase 5 (cellulase A) family.</text>
</comment>
<dbReference type="AlphaFoldDB" id="G2Q0B2"/>
<dbReference type="Gene3D" id="3.20.20.80">
    <property type="entry name" value="Glycosidases"/>
    <property type="match status" value="1"/>
</dbReference>
<dbReference type="GO" id="GO:0000272">
    <property type="term" value="P:polysaccharide catabolic process"/>
    <property type="evidence" value="ECO:0007669"/>
    <property type="project" value="InterPro"/>
</dbReference>
<dbReference type="HOGENOM" id="CLU_020735_3_0_1"/>
<feature type="domain" description="Glycoside hydrolase family 5" evidence="5">
    <location>
        <begin position="103"/>
        <end position="380"/>
    </location>
</feature>
<dbReference type="VEuPathDB" id="FungiDB:MYCTH_43356"/>
<evidence type="ECO:0000256" key="4">
    <source>
        <dbReference type="RuleBase" id="RU361153"/>
    </source>
</evidence>
<dbReference type="Proteomes" id="UP000007322">
    <property type="component" value="Chromosome 1"/>
</dbReference>
<dbReference type="EMBL" id="CP003002">
    <property type="protein sequence ID" value="AEO53175.1"/>
    <property type="molecule type" value="Genomic_DNA"/>
</dbReference>
<accession>G2Q0B2</accession>
<protein>
    <submittedName>
        <fullName evidence="6">Glycoside hydrolase family 5 protein</fullName>
    </submittedName>
</protein>
<evidence type="ECO:0000259" key="5">
    <source>
        <dbReference type="Pfam" id="PF00150"/>
    </source>
</evidence>
<sequence length="420" mass="46952">MLALLLTVAALGAAALFFLQLYRTESRLRTPWTPDRSSRLFAQRPLPPPVEGTFLSSPHYTLPLRTRGRDVVDARGRRFKLASVNWYGASDELMVPGGLDVRHRREIARAVRRLGFNSVRLPYSDEMVATNPPVDARLVAANPDLAGARALDVYVAVVEALTAEGVAVVVNNHITSATWCCGADPCDAGWANDHLPAALCRVRQTEDQWIEHWETVMARLADNPLVIGADLRNEVRGLWGTMPWARWAAAAERAGNRLLRMNPDWLIIVGGTESQNDLTGVATRPVVLDLPDRVVYSAHVYSWSGWGSWGGRYATRSYPSFVQSARKNWAYLVEGDVAPVWVGEFGAPRSPGRGDANYWNNLLRYLKTIDADFGYWALNPRKPRHNETETYALLEDDWVTPVLDYRLKDLTELMRAGTTT</sequence>
<evidence type="ECO:0000256" key="3">
    <source>
        <dbReference type="ARBA" id="ARBA00023295"/>
    </source>
</evidence>
<dbReference type="STRING" id="573729.G2Q0B2"/>
<dbReference type="InterPro" id="IPR001547">
    <property type="entry name" value="Glyco_hydro_5"/>
</dbReference>
<evidence type="ECO:0000256" key="2">
    <source>
        <dbReference type="ARBA" id="ARBA00022801"/>
    </source>
</evidence>
<evidence type="ECO:0000256" key="1">
    <source>
        <dbReference type="ARBA" id="ARBA00005641"/>
    </source>
</evidence>
<evidence type="ECO:0000313" key="6">
    <source>
        <dbReference type="EMBL" id="AEO53175.1"/>
    </source>
</evidence>
<gene>
    <name evidence="6" type="ORF">MYCTH_43356</name>
</gene>
<keyword evidence="7" id="KW-1185">Reference proteome</keyword>
<dbReference type="KEGG" id="mtm:MYCTH_43356"/>
<dbReference type="InParanoid" id="G2Q0B2"/>
<name>G2Q0B2_THET4</name>
<proteinExistence type="inferred from homology"/>
<dbReference type="eggNOG" id="ENOG502S659">
    <property type="taxonomic scope" value="Eukaryota"/>
</dbReference>
<dbReference type="RefSeq" id="XP_003658420.1">
    <property type="nucleotide sequence ID" value="XM_003658372.1"/>
</dbReference>
<dbReference type="PANTHER" id="PTHR31263">
    <property type="entry name" value="CELLULASE FAMILY PROTEIN (AFU_ORTHOLOGUE AFUA_5G14560)"/>
    <property type="match status" value="1"/>
</dbReference>
<keyword evidence="2 4" id="KW-0378">Hydrolase</keyword>
<keyword evidence="3 4" id="KW-0326">Glycosidase</keyword>
<dbReference type="PANTHER" id="PTHR31263:SF0">
    <property type="entry name" value="CELLULASE FAMILY PROTEIN (AFU_ORTHOLOGUE AFUA_5G14560)"/>
    <property type="match status" value="1"/>
</dbReference>
<dbReference type="OMA" id="SAHDYAT"/>
<organism evidence="6 7">
    <name type="scientific">Thermothelomyces thermophilus (strain ATCC 42464 / BCRC 31852 / DSM 1799)</name>
    <name type="common">Sporotrichum thermophile</name>
    <dbReference type="NCBI Taxonomy" id="573729"/>
    <lineage>
        <taxon>Eukaryota</taxon>
        <taxon>Fungi</taxon>
        <taxon>Dikarya</taxon>
        <taxon>Ascomycota</taxon>
        <taxon>Pezizomycotina</taxon>
        <taxon>Sordariomycetes</taxon>
        <taxon>Sordariomycetidae</taxon>
        <taxon>Sordariales</taxon>
        <taxon>Chaetomiaceae</taxon>
        <taxon>Thermothelomyces</taxon>
    </lineage>
</organism>
<dbReference type="OrthoDB" id="442731at2759"/>
<dbReference type="InterPro" id="IPR017853">
    <property type="entry name" value="GH"/>
</dbReference>